<reference evidence="1 2" key="1">
    <citation type="submission" date="2018-11" db="EMBL/GenBank/DDBJ databases">
        <title>Novel bacteria species description.</title>
        <authorList>
            <person name="Han J.-H."/>
        </authorList>
    </citation>
    <scope>NUCLEOTIDE SEQUENCE [LARGE SCALE GENOMIC DNA]</scope>
    <source>
        <strain evidence="1 2">KCTC23259</strain>
    </source>
</reference>
<keyword evidence="2" id="KW-1185">Reference proteome</keyword>
<organism evidence="1 2">
    <name type="scientific">Lacihabitans soyangensis</name>
    <dbReference type="NCBI Taxonomy" id="869394"/>
    <lineage>
        <taxon>Bacteria</taxon>
        <taxon>Pseudomonadati</taxon>
        <taxon>Bacteroidota</taxon>
        <taxon>Cytophagia</taxon>
        <taxon>Cytophagales</taxon>
        <taxon>Leadbetterellaceae</taxon>
        <taxon>Lacihabitans</taxon>
    </lineage>
</organism>
<dbReference type="AlphaFoldDB" id="A0AAE3H5W8"/>
<dbReference type="RefSeq" id="WP_255038469.1">
    <property type="nucleotide sequence ID" value="NZ_RJUF01000176.1"/>
</dbReference>
<name>A0AAE3H5W8_9BACT</name>
<evidence type="ECO:0000313" key="2">
    <source>
        <dbReference type="Proteomes" id="UP001204144"/>
    </source>
</evidence>
<protein>
    <submittedName>
        <fullName evidence="1">Uncharacterized protein</fullName>
    </submittedName>
</protein>
<dbReference type="EMBL" id="RJUF01000176">
    <property type="protein sequence ID" value="MCP9764780.1"/>
    <property type="molecule type" value="Genomic_DNA"/>
</dbReference>
<sequence>MKIKQLENIYYNLIELQNEFPELRSSEPSERNKILQSAYLLFNEKNNEKARVMIPNPDDCARNCQAQLNLTLNSAYNQFLYTSAGCVVLSPTIWAFFACTAVAGAIYDDQFNTGYQSFGICWDSCGYY</sequence>
<proteinExistence type="predicted"/>
<evidence type="ECO:0000313" key="1">
    <source>
        <dbReference type="EMBL" id="MCP9764780.1"/>
    </source>
</evidence>
<dbReference type="Proteomes" id="UP001204144">
    <property type="component" value="Unassembled WGS sequence"/>
</dbReference>
<accession>A0AAE3H5W8</accession>
<gene>
    <name evidence="1" type="ORF">EGI31_17715</name>
</gene>
<comment type="caution">
    <text evidence="1">The sequence shown here is derived from an EMBL/GenBank/DDBJ whole genome shotgun (WGS) entry which is preliminary data.</text>
</comment>